<evidence type="ECO:0000256" key="1">
    <source>
        <dbReference type="ARBA" id="ARBA00022741"/>
    </source>
</evidence>
<dbReference type="GO" id="GO:0005829">
    <property type="term" value="C:cytosol"/>
    <property type="evidence" value="ECO:0007669"/>
    <property type="project" value="TreeGrafter"/>
</dbReference>
<keyword evidence="3" id="KW-0238">DNA-binding</keyword>
<evidence type="ECO:0000313" key="6">
    <source>
        <dbReference type="EMBL" id="TGL95228.1"/>
    </source>
</evidence>
<feature type="transmembrane region" description="Helical" evidence="4">
    <location>
        <begin position="33"/>
        <end position="52"/>
    </location>
</feature>
<dbReference type="AlphaFoldDB" id="A0A5F2AZB0"/>
<dbReference type="InterPro" id="IPR027417">
    <property type="entry name" value="P-loop_NTPase"/>
</dbReference>
<dbReference type="GO" id="GO:0140664">
    <property type="term" value="F:ATP-dependent DNA damage sensor activity"/>
    <property type="evidence" value="ECO:0007669"/>
    <property type="project" value="InterPro"/>
</dbReference>
<dbReference type="PANTHER" id="PTHR11361:SF99">
    <property type="entry name" value="DNA MISMATCH REPAIR PROTEIN"/>
    <property type="match status" value="1"/>
</dbReference>
<reference evidence="6 7" key="1">
    <citation type="journal article" date="2019" name="PLoS Negl. Trop. Dis.">
        <title>Revisiting the worldwide diversity of Leptospira species in the environment.</title>
        <authorList>
            <person name="Vincent A.T."/>
            <person name="Schiettekatte O."/>
            <person name="Bourhy P."/>
            <person name="Veyrier F.J."/>
            <person name="Picardeau M."/>
        </authorList>
    </citation>
    <scope>NUCLEOTIDE SEQUENCE [LARGE SCALE GENOMIC DNA]</scope>
    <source>
        <strain evidence="6 7">201702444</strain>
    </source>
</reference>
<keyword evidence="1" id="KW-0547">Nucleotide-binding</keyword>
<dbReference type="EMBL" id="RQGN01000091">
    <property type="protein sequence ID" value="TGL95228.1"/>
    <property type="molecule type" value="Genomic_DNA"/>
</dbReference>
<evidence type="ECO:0000256" key="4">
    <source>
        <dbReference type="SAM" id="Phobius"/>
    </source>
</evidence>
<dbReference type="GO" id="GO:0030983">
    <property type="term" value="F:mismatched DNA binding"/>
    <property type="evidence" value="ECO:0007669"/>
    <property type="project" value="InterPro"/>
</dbReference>
<dbReference type="Gene3D" id="3.40.50.300">
    <property type="entry name" value="P-loop containing nucleotide triphosphate hydrolases"/>
    <property type="match status" value="1"/>
</dbReference>
<dbReference type="PANTHER" id="PTHR11361">
    <property type="entry name" value="DNA MISMATCH REPAIR PROTEIN MUTS FAMILY MEMBER"/>
    <property type="match status" value="1"/>
</dbReference>
<sequence length="612" mass="70121">MTSSLRIDRLRNRAEKLKRFHDRISVLLSRLSLFRLIFFSAFILWVSVFYYLRSQALSYLPSLILLSIFFFFVGRYKKTVLTRERIRLWLFVLERESARIGIKGFGKKFGTRVSIETISPLARDLDLFRDNGLFPWLDATFTSNAEQKLISLIDPKDEDFSSDFKRENVLFRQSVVRSISGKTLAIPKIQRLASYIGENRDSSVLKTKTEMKLIQNDDTSLLWSRYPWLKKIYRPVTILVLAFIPANILLGLPFPASVLFLNLILFGLYRSSSLEIFRQYYSLSGSIGGLQKILIYLKGLNVQGKDGGFLLQDTSKEELKSAYQDLDRILKRVALTEAPLLHLILNNLFLYDLWILQRISKWREKHSVLLEKSIEDLTIFDSLFSFANLKWMFPEYCFPEILPENSKNGISGKDLFHPLISTESRISNPLDRIEENDVVLITGSNMSGKTTYLRTIGVASILSLAGGPAPASGFSLPVLKVHTSMRNEDNLEEGISFFYAEVRRLSEIVQKIKNPDLPHLVLLDEILKGTNTRERSLACKGILKELKKNRAIGLVTSHDLELAKVPGVILKHFQEEVLNGTMHFDYKIREGLVETSNALRILIQEGMDLDFS</sequence>
<dbReference type="Proteomes" id="UP000298429">
    <property type="component" value="Unassembled WGS sequence"/>
</dbReference>
<keyword evidence="4" id="KW-0812">Transmembrane</keyword>
<name>A0A5F2AZB0_9LEPT</name>
<accession>A0A5F2AZB0</accession>
<organism evidence="6 7">
    <name type="scientific">Leptospira barantonii</name>
    <dbReference type="NCBI Taxonomy" id="2023184"/>
    <lineage>
        <taxon>Bacteria</taxon>
        <taxon>Pseudomonadati</taxon>
        <taxon>Spirochaetota</taxon>
        <taxon>Spirochaetia</taxon>
        <taxon>Leptospirales</taxon>
        <taxon>Leptospiraceae</taxon>
        <taxon>Leptospira</taxon>
    </lineage>
</organism>
<dbReference type="InterPro" id="IPR000432">
    <property type="entry name" value="DNA_mismatch_repair_MutS_C"/>
</dbReference>
<evidence type="ECO:0000313" key="7">
    <source>
        <dbReference type="Proteomes" id="UP000298429"/>
    </source>
</evidence>
<keyword evidence="2" id="KW-0067">ATP-binding</keyword>
<dbReference type="Pfam" id="PF00488">
    <property type="entry name" value="MutS_V"/>
    <property type="match status" value="1"/>
</dbReference>
<gene>
    <name evidence="6" type="ORF">EHQ76_16620</name>
</gene>
<proteinExistence type="predicted"/>
<comment type="caution">
    <text evidence="6">The sequence shown here is derived from an EMBL/GenBank/DDBJ whole genome shotgun (WGS) entry which is preliminary data.</text>
</comment>
<evidence type="ECO:0000256" key="3">
    <source>
        <dbReference type="ARBA" id="ARBA00023125"/>
    </source>
</evidence>
<dbReference type="SUPFAM" id="SSF52540">
    <property type="entry name" value="P-loop containing nucleoside triphosphate hydrolases"/>
    <property type="match status" value="1"/>
</dbReference>
<dbReference type="OrthoDB" id="9802448at2"/>
<dbReference type="InterPro" id="IPR045076">
    <property type="entry name" value="MutS"/>
</dbReference>
<keyword evidence="4" id="KW-1133">Transmembrane helix</keyword>
<evidence type="ECO:0000259" key="5">
    <source>
        <dbReference type="SMART" id="SM00534"/>
    </source>
</evidence>
<dbReference type="RefSeq" id="WP_135672020.1">
    <property type="nucleotide sequence ID" value="NZ_RQGN01000091.1"/>
</dbReference>
<feature type="transmembrane region" description="Helical" evidence="4">
    <location>
        <begin position="58"/>
        <end position="76"/>
    </location>
</feature>
<dbReference type="SMART" id="SM00534">
    <property type="entry name" value="MUTSac"/>
    <property type="match status" value="1"/>
</dbReference>
<keyword evidence="4" id="KW-0472">Membrane</keyword>
<feature type="transmembrane region" description="Helical" evidence="4">
    <location>
        <begin position="236"/>
        <end position="269"/>
    </location>
</feature>
<dbReference type="GO" id="GO:0006298">
    <property type="term" value="P:mismatch repair"/>
    <property type="evidence" value="ECO:0007669"/>
    <property type="project" value="InterPro"/>
</dbReference>
<dbReference type="GO" id="GO:0005524">
    <property type="term" value="F:ATP binding"/>
    <property type="evidence" value="ECO:0007669"/>
    <property type="project" value="UniProtKB-KW"/>
</dbReference>
<dbReference type="CDD" id="cd03283">
    <property type="entry name" value="ABC_MutS-like"/>
    <property type="match status" value="1"/>
</dbReference>
<protein>
    <submittedName>
        <fullName evidence="6">DNA mismatch repair protein</fullName>
    </submittedName>
</protein>
<evidence type="ECO:0000256" key="2">
    <source>
        <dbReference type="ARBA" id="ARBA00022840"/>
    </source>
</evidence>
<feature type="domain" description="DNA mismatch repair proteins mutS family" evidence="5">
    <location>
        <begin position="436"/>
        <end position="611"/>
    </location>
</feature>